<evidence type="ECO:0000313" key="2">
    <source>
        <dbReference type="Proteomes" id="UP001472677"/>
    </source>
</evidence>
<name>A0ABR2F4W5_9ROSI</name>
<dbReference type="Proteomes" id="UP001472677">
    <property type="component" value="Unassembled WGS sequence"/>
</dbReference>
<gene>
    <name evidence="1" type="ORF">V6N12_028108</name>
</gene>
<keyword evidence="2" id="KW-1185">Reference proteome</keyword>
<evidence type="ECO:0000313" key="1">
    <source>
        <dbReference type="EMBL" id="KAK8572045.1"/>
    </source>
</evidence>
<accession>A0ABR2F4W5</accession>
<comment type="caution">
    <text evidence="1">The sequence shown here is derived from an EMBL/GenBank/DDBJ whole genome shotgun (WGS) entry which is preliminary data.</text>
</comment>
<organism evidence="1 2">
    <name type="scientific">Hibiscus sabdariffa</name>
    <name type="common">roselle</name>
    <dbReference type="NCBI Taxonomy" id="183260"/>
    <lineage>
        <taxon>Eukaryota</taxon>
        <taxon>Viridiplantae</taxon>
        <taxon>Streptophyta</taxon>
        <taxon>Embryophyta</taxon>
        <taxon>Tracheophyta</taxon>
        <taxon>Spermatophyta</taxon>
        <taxon>Magnoliopsida</taxon>
        <taxon>eudicotyledons</taxon>
        <taxon>Gunneridae</taxon>
        <taxon>Pentapetalae</taxon>
        <taxon>rosids</taxon>
        <taxon>malvids</taxon>
        <taxon>Malvales</taxon>
        <taxon>Malvaceae</taxon>
        <taxon>Malvoideae</taxon>
        <taxon>Hibiscus</taxon>
    </lineage>
</organism>
<sequence length="96" mass="11022">MRPTGAKKTFGEYIACSTRTVHFLRILQTHHLVRHGNKEARGTWCWTCQSNHTVETGYRHRLGTPVGGSKNIENCSWSDEVHLLVRTRKRYALKGS</sequence>
<protein>
    <submittedName>
        <fullName evidence="1">Uncharacterized protein</fullName>
    </submittedName>
</protein>
<proteinExistence type="predicted"/>
<dbReference type="EMBL" id="JBBPBM010000008">
    <property type="protein sequence ID" value="KAK8572045.1"/>
    <property type="molecule type" value="Genomic_DNA"/>
</dbReference>
<reference evidence="1 2" key="1">
    <citation type="journal article" date="2024" name="G3 (Bethesda)">
        <title>Genome assembly of Hibiscus sabdariffa L. provides insights into metabolisms of medicinal natural products.</title>
        <authorList>
            <person name="Kim T."/>
        </authorList>
    </citation>
    <scope>NUCLEOTIDE SEQUENCE [LARGE SCALE GENOMIC DNA]</scope>
    <source>
        <strain evidence="1">TK-2024</strain>
        <tissue evidence="1">Old leaves</tissue>
    </source>
</reference>